<dbReference type="InterPro" id="IPR001469">
    <property type="entry name" value="ATP_synth_F1_dsu/esu"/>
</dbReference>
<gene>
    <name evidence="12 17" type="primary">atpC</name>
    <name evidence="17" type="ORF">LCIT_17390</name>
</gene>
<evidence type="ECO:0000256" key="1">
    <source>
        <dbReference type="ARBA" id="ARBA00003543"/>
    </source>
</evidence>
<keyword evidence="8 12" id="KW-0139">CF(1)</keyword>
<dbReference type="PANTHER" id="PTHR13822:SF10">
    <property type="entry name" value="ATP SYNTHASE EPSILON CHAIN, CHLOROPLASTIC"/>
    <property type="match status" value="1"/>
</dbReference>
<dbReference type="NCBIfam" id="NF001846">
    <property type="entry name" value="PRK00571.1-3"/>
    <property type="match status" value="1"/>
</dbReference>
<dbReference type="NCBIfam" id="TIGR01216">
    <property type="entry name" value="ATP_synt_epsi"/>
    <property type="match status" value="1"/>
</dbReference>
<evidence type="ECO:0000256" key="8">
    <source>
        <dbReference type="ARBA" id="ARBA00023196"/>
    </source>
</evidence>
<dbReference type="PANTHER" id="PTHR13822">
    <property type="entry name" value="ATP SYNTHASE DELTA/EPSILON CHAIN"/>
    <property type="match status" value="1"/>
</dbReference>
<name>A0A5A5U0L9_LEUCI</name>
<dbReference type="InterPro" id="IPR020546">
    <property type="entry name" value="ATP_synth_F1_dsu/esu_N"/>
</dbReference>
<accession>A0A5A5U0L9</accession>
<dbReference type="SUPFAM" id="SSF46604">
    <property type="entry name" value="Epsilon subunit of F1F0-ATP synthase C-terminal domain"/>
    <property type="match status" value="1"/>
</dbReference>
<keyword evidence="12" id="KW-0375">Hydrogen ion transport</keyword>
<keyword evidence="6 12" id="KW-0406">Ion transport</keyword>
<dbReference type="GO" id="GO:0046933">
    <property type="term" value="F:proton-transporting ATP synthase activity, rotational mechanism"/>
    <property type="evidence" value="ECO:0007669"/>
    <property type="project" value="UniProtKB-UniRule"/>
</dbReference>
<evidence type="ECO:0000259" key="15">
    <source>
        <dbReference type="Pfam" id="PF00401"/>
    </source>
</evidence>
<feature type="domain" description="ATP synthase epsilon subunit C-terminal" evidence="15">
    <location>
        <begin position="97"/>
        <end position="143"/>
    </location>
</feature>
<comment type="caution">
    <text evidence="17">The sequence shown here is derived from an EMBL/GenBank/DDBJ whole genome shotgun (WGS) entry which is preliminary data.</text>
</comment>
<dbReference type="Pfam" id="PF00401">
    <property type="entry name" value="ATP-synt_DE"/>
    <property type="match status" value="1"/>
</dbReference>
<dbReference type="Gene3D" id="1.20.5.440">
    <property type="entry name" value="ATP synthase delta/epsilon subunit, C-terminal domain"/>
    <property type="match status" value="1"/>
</dbReference>
<dbReference type="CDD" id="cd12152">
    <property type="entry name" value="F1-ATPase_delta"/>
    <property type="match status" value="1"/>
</dbReference>
<proteinExistence type="inferred from homology"/>
<organism evidence="17 18">
    <name type="scientific">Leuconostoc citreum</name>
    <dbReference type="NCBI Taxonomy" id="33964"/>
    <lineage>
        <taxon>Bacteria</taxon>
        <taxon>Bacillati</taxon>
        <taxon>Bacillota</taxon>
        <taxon>Bacilli</taxon>
        <taxon>Lactobacillales</taxon>
        <taxon>Lactobacillaceae</taxon>
        <taxon>Leuconostoc</taxon>
    </lineage>
</organism>
<keyword evidence="5 12" id="KW-0813">Transport</keyword>
<dbReference type="Pfam" id="PF02823">
    <property type="entry name" value="ATP-synt_DE_N"/>
    <property type="match status" value="1"/>
</dbReference>
<comment type="function">
    <text evidence="1 12">Produces ATP from ADP in the presence of a proton gradient across the membrane.</text>
</comment>
<comment type="subcellular location">
    <subcellularLocation>
        <location evidence="2 12">Cell membrane</location>
        <topology evidence="2 12">Peripheral membrane protein</topology>
    </subcellularLocation>
</comment>
<evidence type="ECO:0000256" key="7">
    <source>
        <dbReference type="ARBA" id="ARBA00023136"/>
    </source>
</evidence>
<dbReference type="GO" id="GO:0005524">
    <property type="term" value="F:ATP binding"/>
    <property type="evidence" value="ECO:0007669"/>
    <property type="project" value="UniProtKB-UniRule"/>
</dbReference>
<evidence type="ECO:0000256" key="12">
    <source>
        <dbReference type="HAMAP-Rule" id="MF_00530"/>
    </source>
</evidence>
<evidence type="ECO:0000256" key="3">
    <source>
        <dbReference type="ARBA" id="ARBA00005712"/>
    </source>
</evidence>
<dbReference type="HAMAP" id="MF_00530">
    <property type="entry name" value="ATP_synth_epsil_bac"/>
    <property type="match status" value="1"/>
</dbReference>
<dbReference type="InterPro" id="IPR036771">
    <property type="entry name" value="ATPsynth_dsu/esu_N"/>
</dbReference>
<evidence type="ECO:0000256" key="13">
    <source>
        <dbReference type="RuleBase" id="RU003656"/>
    </source>
</evidence>
<dbReference type="InterPro" id="IPR036794">
    <property type="entry name" value="ATP_F1_dsu/esu_C_sf"/>
</dbReference>
<keyword evidence="14" id="KW-0175">Coiled coil</keyword>
<evidence type="ECO:0000256" key="4">
    <source>
        <dbReference type="ARBA" id="ARBA00014480"/>
    </source>
</evidence>
<evidence type="ECO:0000256" key="14">
    <source>
        <dbReference type="SAM" id="Coils"/>
    </source>
</evidence>
<dbReference type="Gene3D" id="2.60.15.10">
    <property type="entry name" value="F0F1 ATP synthase delta/epsilon subunit, N-terminal"/>
    <property type="match status" value="1"/>
</dbReference>
<keyword evidence="9 12" id="KW-0066">ATP synthesis</keyword>
<evidence type="ECO:0000256" key="10">
    <source>
        <dbReference type="ARBA" id="ARBA00030215"/>
    </source>
</evidence>
<evidence type="ECO:0000256" key="11">
    <source>
        <dbReference type="ARBA" id="ARBA00031795"/>
    </source>
</evidence>
<comment type="subunit">
    <text evidence="12 13">F-type ATPases have 2 components, CF(1) - the catalytic core - and CF(0) - the membrane proton channel. CF(1) has five subunits: alpha(3), beta(3), gamma(1), delta(1), epsilon(1). CF(0) has three main subunits: a, b and c.</text>
</comment>
<evidence type="ECO:0000259" key="16">
    <source>
        <dbReference type="Pfam" id="PF02823"/>
    </source>
</evidence>
<evidence type="ECO:0000313" key="17">
    <source>
        <dbReference type="EMBL" id="GDZ84497.1"/>
    </source>
</evidence>
<evidence type="ECO:0000313" key="18">
    <source>
        <dbReference type="Proteomes" id="UP000323274"/>
    </source>
</evidence>
<comment type="similarity">
    <text evidence="3 12 13">Belongs to the ATPase epsilon chain family.</text>
</comment>
<dbReference type="EMBL" id="BJJW01000015">
    <property type="protein sequence ID" value="GDZ84497.1"/>
    <property type="molecule type" value="Genomic_DNA"/>
</dbReference>
<sequence>MADETTTPKKTGITVQIVTPVGEIYNETNVELAVVNTQGGQIGIMCQHVPILAALTINELLVKKDGQHETLAVNGGIAEFSNDLLTVIADSAETSGNIDVTRAQSAKERAEARIAHAQNDNNDAELKRARVALMRAVNRIHVAAIRQGQ</sequence>
<evidence type="ECO:0000256" key="2">
    <source>
        <dbReference type="ARBA" id="ARBA00004202"/>
    </source>
</evidence>
<evidence type="ECO:0000256" key="9">
    <source>
        <dbReference type="ARBA" id="ARBA00023310"/>
    </source>
</evidence>
<keyword evidence="7 12" id="KW-0472">Membrane</keyword>
<keyword evidence="12" id="KW-1003">Cell membrane</keyword>
<dbReference type="AlphaFoldDB" id="A0A5A5U0L9"/>
<dbReference type="InterPro" id="IPR020547">
    <property type="entry name" value="ATP_synth_F1_esu_C"/>
</dbReference>
<dbReference type="SUPFAM" id="SSF51344">
    <property type="entry name" value="Epsilon subunit of F1F0-ATP synthase N-terminal domain"/>
    <property type="match status" value="1"/>
</dbReference>
<evidence type="ECO:0000256" key="5">
    <source>
        <dbReference type="ARBA" id="ARBA00022448"/>
    </source>
</evidence>
<protein>
    <recommendedName>
        <fullName evidence="4 12">ATP synthase epsilon chain</fullName>
    </recommendedName>
    <alternativeName>
        <fullName evidence="11 12">ATP synthase F1 sector epsilon subunit</fullName>
    </alternativeName>
    <alternativeName>
        <fullName evidence="10 12">F-ATPase epsilon subunit</fullName>
    </alternativeName>
</protein>
<evidence type="ECO:0000256" key="6">
    <source>
        <dbReference type="ARBA" id="ARBA00023065"/>
    </source>
</evidence>
<dbReference type="GO" id="GO:0045259">
    <property type="term" value="C:proton-transporting ATP synthase complex"/>
    <property type="evidence" value="ECO:0007669"/>
    <property type="project" value="UniProtKB-KW"/>
</dbReference>
<dbReference type="Proteomes" id="UP000323274">
    <property type="component" value="Unassembled WGS sequence"/>
</dbReference>
<feature type="coiled-coil region" evidence="14">
    <location>
        <begin position="100"/>
        <end position="127"/>
    </location>
</feature>
<feature type="domain" description="ATP synthase F1 complex delta/epsilon subunit N-terminal" evidence="16">
    <location>
        <begin position="14"/>
        <end position="92"/>
    </location>
</feature>
<dbReference type="GO" id="GO:0005886">
    <property type="term" value="C:plasma membrane"/>
    <property type="evidence" value="ECO:0007669"/>
    <property type="project" value="UniProtKB-SubCell"/>
</dbReference>
<dbReference type="RefSeq" id="WP_149334760.1">
    <property type="nucleotide sequence ID" value="NZ_BJJW01000015.1"/>
</dbReference>
<reference evidence="17 18" key="1">
    <citation type="submission" date="2019-04" db="EMBL/GenBank/DDBJ databases">
        <title>A pseudo-fructophilic Leuconostoc citreum strain F192-5 isolated from peel of satsuma mandarin: the first report for isolation and characterization of strain-dependent fructophilic-like characteristics.</title>
        <authorList>
            <person name="Maeno S."/>
            <person name="Tanizawa Y."/>
            <person name="Kajikawa A."/>
            <person name="Kanesaki Y."/>
            <person name="Kubota E."/>
            <person name="Arita M."/>
            <person name="Leon D."/>
            <person name="Endo A."/>
        </authorList>
    </citation>
    <scope>NUCLEOTIDE SEQUENCE [LARGE SCALE GENOMIC DNA]</scope>
    <source>
        <strain evidence="17 18">F192-5</strain>
    </source>
</reference>